<reference evidence="2 3" key="1">
    <citation type="journal article" name="Sci. Rep.">
        <title>Genome-scale phylogenetic analyses confirm Olpidium as the closest living zoosporic fungus to the non-flagellated, terrestrial fungi.</title>
        <authorList>
            <person name="Chang Y."/>
            <person name="Rochon D."/>
            <person name="Sekimoto S."/>
            <person name="Wang Y."/>
            <person name="Chovatia M."/>
            <person name="Sandor L."/>
            <person name="Salamov A."/>
            <person name="Grigoriev I.V."/>
            <person name="Stajich J.E."/>
            <person name="Spatafora J.W."/>
        </authorList>
    </citation>
    <scope>NUCLEOTIDE SEQUENCE [LARGE SCALE GENOMIC DNA]</scope>
    <source>
        <strain evidence="2">S191</strain>
    </source>
</reference>
<gene>
    <name evidence="2" type="ORF">BJ554DRAFT_3526</name>
</gene>
<name>A0A8H8DFS2_9FUNG</name>
<proteinExistence type="predicted"/>
<accession>A0A8H8DFS2</accession>
<evidence type="ECO:0000313" key="2">
    <source>
        <dbReference type="EMBL" id="KAG5456668.1"/>
    </source>
</evidence>
<evidence type="ECO:0000313" key="3">
    <source>
        <dbReference type="Proteomes" id="UP000673691"/>
    </source>
</evidence>
<dbReference type="EMBL" id="JAEFCI010011367">
    <property type="protein sequence ID" value="KAG5456668.1"/>
    <property type="molecule type" value="Genomic_DNA"/>
</dbReference>
<evidence type="ECO:0000256" key="1">
    <source>
        <dbReference type="SAM" id="MobiDB-lite"/>
    </source>
</evidence>
<sequence>MRFCLRSLQTRTLTRSPFSHSCSSDKKSLWKRSAT</sequence>
<organism evidence="2 3">
    <name type="scientific">Olpidium bornovanus</name>
    <dbReference type="NCBI Taxonomy" id="278681"/>
    <lineage>
        <taxon>Eukaryota</taxon>
        <taxon>Fungi</taxon>
        <taxon>Fungi incertae sedis</taxon>
        <taxon>Olpidiomycota</taxon>
        <taxon>Olpidiomycotina</taxon>
        <taxon>Olpidiomycetes</taxon>
        <taxon>Olpidiales</taxon>
        <taxon>Olpidiaceae</taxon>
        <taxon>Olpidium</taxon>
    </lineage>
</organism>
<dbReference type="Proteomes" id="UP000673691">
    <property type="component" value="Unassembled WGS sequence"/>
</dbReference>
<keyword evidence="3" id="KW-1185">Reference proteome</keyword>
<feature type="region of interest" description="Disordered" evidence="1">
    <location>
        <begin position="16"/>
        <end position="35"/>
    </location>
</feature>
<protein>
    <submittedName>
        <fullName evidence="2">Uncharacterized protein</fullName>
    </submittedName>
</protein>
<comment type="caution">
    <text evidence="2">The sequence shown here is derived from an EMBL/GenBank/DDBJ whole genome shotgun (WGS) entry which is preliminary data.</text>
</comment>
<dbReference type="AlphaFoldDB" id="A0A8H8DFS2"/>